<dbReference type="OrthoDB" id="9803968at2"/>
<dbReference type="InParanoid" id="A0A2G4YQK1"/>
<dbReference type="Pfam" id="PF13193">
    <property type="entry name" value="AMP-binding_C"/>
    <property type="match status" value="1"/>
</dbReference>
<dbReference type="AlphaFoldDB" id="A0A2G4YQK1"/>
<dbReference type="EMBL" id="PDEM01000024">
    <property type="protein sequence ID" value="PHZ84595.1"/>
    <property type="molecule type" value="Genomic_DNA"/>
</dbReference>
<dbReference type="Pfam" id="PF00501">
    <property type="entry name" value="AMP-binding"/>
    <property type="match status" value="1"/>
</dbReference>
<dbReference type="InterPro" id="IPR042099">
    <property type="entry name" value="ANL_N_sf"/>
</dbReference>
<dbReference type="Gene3D" id="3.40.50.12780">
    <property type="entry name" value="N-terminal domain of ligase-like"/>
    <property type="match status" value="1"/>
</dbReference>
<dbReference type="GO" id="GO:0016877">
    <property type="term" value="F:ligase activity, forming carbon-sulfur bonds"/>
    <property type="evidence" value="ECO:0007669"/>
    <property type="project" value="UniProtKB-ARBA"/>
</dbReference>
<evidence type="ECO:0000259" key="6">
    <source>
        <dbReference type="Pfam" id="PF00501"/>
    </source>
</evidence>
<comment type="catalytic activity">
    <reaction evidence="3">
        <text>3-(methylsulfanyl)propanoate + ATP + CoA = 3-(methylsulfanyl)propanoyl-CoA + AMP + diphosphate</text>
        <dbReference type="Rhea" id="RHEA:43052"/>
        <dbReference type="ChEBI" id="CHEBI:30616"/>
        <dbReference type="ChEBI" id="CHEBI:33019"/>
        <dbReference type="ChEBI" id="CHEBI:49016"/>
        <dbReference type="ChEBI" id="CHEBI:57287"/>
        <dbReference type="ChEBI" id="CHEBI:82815"/>
        <dbReference type="ChEBI" id="CHEBI:456215"/>
        <dbReference type="EC" id="6.2.1.44"/>
    </reaction>
    <physiologicalReaction direction="left-to-right" evidence="3">
        <dbReference type="Rhea" id="RHEA:43053"/>
    </physiologicalReaction>
</comment>
<keyword evidence="2" id="KW-0436">Ligase</keyword>
<dbReference type="FunFam" id="3.30.300.30:FF:000008">
    <property type="entry name" value="2,3-dihydroxybenzoate-AMP ligase"/>
    <property type="match status" value="1"/>
</dbReference>
<dbReference type="InterPro" id="IPR000873">
    <property type="entry name" value="AMP-dep_synth/lig_dom"/>
</dbReference>
<evidence type="ECO:0000256" key="1">
    <source>
        <dbReference type="ARBA" id="ARBA00006432"/>
    </source>
</evidence>
<keyword evidence="9" id="KW-1185">Reference proteome</keyword>
<dbReference type="InterPro" id="IPR045851">
    <property type="entry name" value="AMP-bd_C_sf"/>
</dbReference>
<evidence type="ECO:0000313" key="9">
    <source>
        <dbReference type="Proteomes" id="UP000229730"/>
    </source>
</evidence>
<feature type="domain" description="AMP-dependent synthetase/ligase" evidence="6">
    <location>
        <begin position="12"/>
        <end position="367"/>
    </location>
</feature>
<dbReference type="Gene3D" id="3.30.300.30">
    <property type="match status" value="1"/>
</dbReference>
<dbReference type="InterPro" id="IPR050237">
    <property type="entry name" value="ATP-dep_AMP-bd_enzyme"/>
</dbReference>
<evidence type="ECO:0000313" key="8">
    <source>
        <dbReference type="EMBL" id="PHZ84595.1"/>
    </source>
</evidence>
<dbReference type="InterPro" id="IPR025110">
    <property type="entry name" value="AMP-bd_C"/>
</dbReference>
<reference evidence="8 9" key="1">
    <citation type="submission" date="2017-10" db="EMBL/GenBank/DDBJ databases">
        <title>Frigbacter circumglobatus gen. nov. sp. nov., isolated from sediment cultured in situ.</title>
        <authorList>
            <person name="Zhao Z."/>
        </authorList>
    </citation>
    <scope>NUCLEOTIDE SEQUENCE [LARGE SCALE GENOMIC DNA]</scope>
    <source>
        <strain evidence="8 9">ZYL</strain>
    </source>
</reference>
<dbReference type="EC" id="6.2.1.44" evidence="4"/>
<dbReference type="Proteomes" id="UP000229730">
    <property type="component" value="Unassembled WGS sequence"/>
</dbReference>
<accession>A0A2G4YQK1</accession>
<sequence>MNIAIHMTRAGQVYREYPAIAEGDILLSNYGDLAHRVACIATALRQEYGLQVGDRVALILRNCPEYLELLYGCWHAGLVTVPINAKLHPSDFAYILANSGAKLCFASPGLGGTVRKIDGVVLEEVIDVPGKNYSGFLNHAPSPVVYRAPEETAWLFYTSGTTGQPKGATLSHRNLLSMCHCYFSDVDSGGPWGAFLHAAPMSHGSGLYGLAHVMQGSCHVIPESGGFDPAEIYDLIESWPGVSFFAAPTMVKRLLDFPDERDTRNLKTIIYGGGPMYVEDCLAGLKRFGPKLAQLYGQGESPMTITALNAALHQDSDHPRWRDRLASVGVAQSAVEVRIADEAGSFLPVGEVGEVVVRGDTVMTGYWNNPQATAETVKEGWLYTGDYGVLDADGFLTLKDRSKDVIISGGTNIYPREVEEVLLRHPAIEEVSVIGRPDREWGETVVAYVVVCSDAATDQVALEDFCLTHMARFKRPKFYRFVEQLPKNNYGKVLKTTLRKWDQTDEV</sequence>
<proteinExistence type="inferred from homology"/>
<dbReference type="SUPFAM" id="SSF56801">
    <property type="entry name" value="Acetyl-CoA synthetase-like"/>
    <property type="match status" value="1"/>
</dbReference>
<dbReference type="PROSITE" id="PS00455">
    <property type="entry name" value="AMP_BINDING"/>
    <property type="match status" value="1"/>
</dbReference>
<protein>
    <recommendedName>
        <fullName evidence="5">3-methylmercaptopropionyl-CoA ligase</fullName>
        <ecNumber evidence="4">6.2.1.44</ecNumber>
    </recommendedName>
</protein>
<evidence type="ECO:0000259" key="7">
    <source>
        <dbReference type="Pfam" id="PF13193"/>
    </source>
</evidence>
<dbReference type="PANTHER" id="PTHR43767:SF7">
    <property type="entry name" value="MEDIUM_LONG-CHAIN-FATTY-ACID--COA LIGASE FADD8"/>
    <property type="match status" value="1"/>
</dbReference>
<gene>
    <name evidence="8" type="ORF">CRD36_12400</name>
</gene>
<name>A0A2G4YQK1_9PROT</name>
<dbReference type="InterPro" id="IPR020845">
    <property type="entry name" value="AMP-binding_CS"/>
</dbReference>
<dbReference type="PANTHER" id="PTHR43767">
    <property type="entry name" value="LONG-CHAIN-FATTY-ACID--COA LIGASE"/>
    <property type="match status" value="1"/>
</dbReference>
<comment type="similarity">
    <text evidence="1">Belongs to the ATP-dependent AMP-binding enzyme family.</text>
</comment>
<evidence type="ECO:0000256" key="5">
    <source>
        <dbReference type="ARBA" id="ARBA00067668"/>
    </source>
</evidence>
<feature type="domain" description="AMP-binding enzyme C-terminal" evidence="7">
    <location>
        <begin position="417"/>
        <end position="492"/>
    </location>
</feature>
<comment type="caution">
    <text evidence="8">The sequence shown here is derived from an EMBL/GenBank/DDBJ whole genome shotgun (WGS) entry which is preliminary data.</text>
</comment>
<evidence type="ECO:0000256" key="4">
    <source>
        <dbReference type="ARBA" id="ARBA00066616"/>
    </source>
</evidence>
<dbReference type="RefSeq" id="WP_099473691.1">
    <property type="nucleotide sequence ID" value="NZ_CP041025.1"/>
</dbReference>
<organism evidence="8 9">
    <name type="scientific">Paremcibacter congregatus</name>
    <dbReference type="NCBI Taxonomy" id="2043170"/>
    <lineage>
        <taxon>Bacteria</taxon>
        <taxon>Pseudomonadati</taxon>
        <taxon>Pseudomonadota</taxon>
        <taxon>Alphaproteobacteria</taxon>
        <taxon>Emcibacterales</taxon>
        <taxon>Emcibacteraceae</taxon>
        <taxon>Paremcibacter</taxon>
    </lineage>
</organism>
<evidence type="ECO:0000256" key="3">
    <source>
        <dbReference type="ARBA" id="ARBA00051915"/>
    </source>
</evidence>
<evidence type="ECO:0000256" key="2">
    <source>
        <dbReference type="ARBA" id="ARBA00022598"/>
    </source>
</evidence>